<dbReference type="InterPro" id="IPR009081">
    <property type="entry name" value="PP-bd_ACP"/>
</dbReference>
<dbReference type="AlphaFoldDB" id="A0A2V2Z5L0"/>
<feature type="domain" description="Carrier" evidence="1">
    <location>
        <begin position="22"/>
        <end position="67"/>
    </location>
</feature>
<sequence length="85" mass="9979">MDSIAFYEKFTAYVKELNTSKDIAAIEPQDNLFELGYVDSMNMVNIIMFLEELRGEEIALEKYELRTFYTMESMYQELLAVKLGK</sequence>
<dbReference type="SUPFAM" id="SSF47336">
    <property type="entry name" value="ACP-like"/>
    <property type="match status" value="1"/>
</dbReference>
<evidence type="ECO:0000259" key="1">
    <source>
        <dbReference type="Pfam" id="PF00550"/>
    </source>
</evidence>
<dbReference type="InterPro" id="IPR036736">
    <property type="entry name" value="ACP-like_sf"/>
</dbReference>
<proteinExistence type="predicted"/>
<keyword evidence="3" id="KW-1185">Reference proteome</keyword>
<dbReference type="EMBL" id="QGTQ01000003">
    <property type="protein sequence ID" value="PWW06130.1"/>
    <property type="molecule type" value="Genomic_DNA"/>
</dbReference>
<reference evidence="2 3" key="1">
    <citation type="submission" date="2018-05" db="EMBL/GenBank/DDBJ databases">
        <title>Genomic Encyclopedia of Type Strains, Phase III (KMG-III): the genomes of soil and plant-associated and newly described type strains.</title>
        <authorList>
            <person name="Whitman W."/>
        </authorList>
    </citation>
    <scope>NUCLEOTIDE SEQUENCE [LARGE SCALE GENOMIC DNA]</scope>
    <source>
        <strain evidence="2 3">CECT 5696</strain>
    </source>
</reference>
<organism evidence="2 3">
    <name type="scientific">Paenibacillus cellulosilyticus</name>
    <dbReference type="NCBI Taxonomy" id="375489"/>
    <lineage>
        <taxon>Bacteria</taxon>
        <taxon>Bacillati</taxon>
        <taxon>Bacillota</taxon>
        <taxon>Bacilli</taxon>
        <taxon>Bacillales</taxon>
        <taxon>Paenibacillaceae</taxon>
        <taxon>Paenibacillus</taxon>
    </lineage>
</organism>
<comment type="caution">
    <text evidence="2">The sequence shown here is derived from an EMBL/GenBank/DDBJ whole genome shotgun (WGS) entry which is preliminary data.</text>
</comment>
<evidence type="ECO:0000313" key="3">
    <source>
        <dbReference type="Proteomes" id="UP000246635"/>
    </source>
</evidence>
<dbReference type="RefSeq" id="WP_110042840.1">
    <property type="nucleotide sequence ID" value="NZ_CP054609.1"/>
</dbReference>
<dbReference type="Gene3D" id="1.10.1200.10">
    <property type="entry name" value="ACP-like"/>
    <property type="match status" value="1"/>
</dbReference>
<name>A0A2V2Z5L0_9BACL</name>
<dbReference type="OrthoDB" id="3396741at2"/>
<accession>A0A2V2Z5L0</accession>
<gene>
    <name evidence="2" type="ORF">DFQ01_10331</name>
</gene>
<dbReference type="Pfam" id="PF00550">
    <property type="entry name" value="PP-binding"/>
    <property type="match status" value="1"/>
</dbReference>
<evidence type="ECO:0000313" key="2">
    <source>
        <dbReference type="EMBL" id="PWW06130.1"/>
    </source>
</evidence>
<dbReference type="Proteomes" id="UP000246635">
    <property type="component" value="Unassembled WGS sequence"/>
</dbReference>
<protein>
    <submittedName>
        <fullName evidence="2">Acyl carrier protein</fullName>
    </submittedName>
</protein>